<dbReference type="AlphaFoldDB" id="X1H4L7"/>
<dbReference type="InterPro" id="IPR044005">
    <property type="entry name" value="DZR_2"/>
</dbReference>
<protein>
    <recommendedName>
        <fullName evidence="1">Double zinc ribbon domain-containing protein</fullName>
    </recommendedName>
</protein>
<dbReference type="InterPro" id="IPR051910">
    <property type="entry name" value="ComF/GntX_DNA_util-trans"/>
</dbReference>
<comment type="caution">
    <text evidence="2">The sequence shown here is derived from an EMBL/GenBank/DDBJ whole genome shotgun (WGS) entry which is preliminary data.</text>
</comment>
<dbReference type="PANTHER" id="PTHR47505">
    <property type="entry name" value="DNA UTILIZATION PROTEIN YHGH"/>
    <property type="match status" value="1"/>
</dbReference>
<dbReference type="EMBL" id="BARU01034500">
    <property type="protein sequence ID" value="GAH64357.1"/>
    <property type="molecule type" value="Genomic_DNA"/>
</dbReference>
<dbReference type="InterPro" id="IPR029057">
    <property type="entry name" value="PRTase-like"/>
</dbReference>
<dbReference type="Pfam" id="PF18912">
    <property type="entry name" value="DZR_2"/>
    <property type="match status" value="1"/>
</dbReference>
<dbReference type="PANTHER" id="PTHR47505:SF1">
    <property type="entry name" value="DNA UTILIZATION PROTEIN YHGH"/>
    <property type="match status" value="1"/>
</dbReference>
<reference evidence="2" key="1">
    <citation type="journal article" date="2014" name="Front. Microbiol.">
        <title>High frequency of phylogenetically diverse reductive dehalogenase-homologous genes in deep subseafloor sedimentary metagenomes.</title>
        <authorList>
            <person name="Kawai M."/>
            <person name="Futagami T."/>
            <person name="Toyoda A."/>
            <person name="Takaki Y."/>
            <person name="Nishi S."/>
            <person name="Hori S."/>
            <person name="Arai W."/>
            <person name="Tsubouchi T."/>
            <person name="Morono Y."/>
            <person name="Uchiyama I."/>
            <person name="Ito T."/>
            <person name="Fujiyama A."/>
            <person name="Inagaki F."/>
            <person name="Takami H."/>
        </authorList>
    </citation>
    <scope>NUCLEOTIDE SEQUENCE</scope>
    <source>
        <strain evidence="2">Expedition CK06-06</strain>
    </source>
</reference>
<evidence type="ECO:0000313" key="2">
    <source>
        <dbReference type="EMBL" id="GAH64357.1"/>
    </source>
</evidence>
<proteinExistence type="predicted"/>
<name>X1H4L7_9ZZZZ</name>
<feature type="non-terminal residue" evidence="2">
    <location>
        <position position="202"/>
    </location>
</feature>
<organism evidence="2">
    <name type="scientific">marine sediment metagenome</name>
    <dbReference type="NCBI Taxonomy" id="412755"/>
    <lineage>
        <taxon>unclassified sequences</taxon>
        <taxon>metagenomes</taxon>
        <taxon>ecological metagenomes</taxon>
    </lineage>
</organism>
<sequence>MLAGLGYIARSAVNLIWPETCTGCDTNGATAAGFCQDCGRSLLALTVLEHCPRCGGTLGPGLTASEDGCYGCPDVMPRFRQVVRLGPYAPPLRNAIRQMKYHRGGQAPRHLCRMLARAVASRCPEADFDLVMPVPMHWLRRLARGCNHSGSIASGMASELALPLGQELIRVRNTPPQVRLSASRRAANVRGAFGVSSRRGLD</sequence>
<evidence type="ECO:0000259" key="1">
    <source>
        <dbReference type="Pfam" id="PF18912"/>
    </source>
</evidence>
<accession>X1H4L7</accession>
<feature type="domain" description="Double zinc ribbon" evidence="1">
    <location>
        <begin position="13"/>
        <end position="72"/>
    </location>
</feature>
<gene>
    <name evidence="2" type="ORF">S03H2_54151</name>
</gene>
<dbReference type="SUPFAM" id="SSF53271">
    <property type="entry name" value="PRTase-like"/>
    <property type="match status" value="1"/>
</dbReference>